<organism evidence="1 2">
    <name type="scientific">Marivirga lumbricoides</name>
    <dbReference type="NCBI Taxonomy" id="1046115"/>
    <lineage>
        <taxon>Bacteria</taxon>
        <taxon>Pseudomonadati</taxon>
        <taxon>Bacteroidota</taxon>
        <taxon>Cytophagia</taxon>
        <taxon>Cytophagales</taxon>
        <taxon>Marivirgaceae</taxon>
        <taxon>Marivirga</taxon>
    </lineage>
</organism>
<evidence type="ECO:0000313" key="2">
    <source>
        <dbReference type="Proteomes" id="UP000636010"/>
    </source>
</evidence>
<dbReference type="RefSeq" id="WP_188460070.1">
    <property type="nucleotide sequence ID" value="NZ_BAABHU010000001.1"/>
</dbReference>
<comment type="caution">
    <text evidence="1">The sequence shown here is derived from an EMBL/GenBank/DDBJ whole genome shotgun (WGS) entry which is preliminary data.</text>
</comment>
<evidence type="ECO:0000313" key="1">
    <source>
        <dbReference type="EMBL" id="GGC21442.1"/>
    </source>
</evidence>
<evidence type="ECO:0008006" key="3">
    <source>
        <dbReference type="Google" id="ProtNLM"/>
    </source>
</evidence>
<dbReference type="EMBL" id="BMEC01000001">
    <property type="protein sequence ID" value="GGC21442.1"/>
    <property type="molecule type" value="Genomic_DNA"/>
</dbReference>
<keyword evidence="2" id="KW-1185">Reference proteome</keyword>
<dbReference type="Proteomes" id="UP000636010">
    <property type="component" value="Unassembled WGS sequence"/>
</dbReference>
<protein>
    <recommendedName>
        <fullName evidence="3">S9 family peptidase</fullName>
    </recommendedName>
</protein>
<gene>
    <name evidence="1" type="ORF">GCM10011506_03320</name>
</gene>
<name>A0ABQ1LCS8_9BACT</name>
<reference evidence="2" key="1">
    <citation type="journal article" date="2019" name="Int. J. Syst. Evol. Microbiol.">
        <title>The Global Catalogue of Microorganisms (GCM) 10K type strain sequencing project: providing services to taxonomists for standard genome sequencing and annotation.</title>
        <authorList>
            <consortium name="The Broad Institute Genomics Platform"/>
            <consortium name="The Broad Institute Genome Sequencing Center for Infectious Disease"/>
            <person name="Wu L."/>
            <person name="Ma J."/>
        </authorList>
    </citation>
    <scope>NUCLEOTIDE SEQUENCE [LARGE SCALE GENOMIC DNA]</scope>
    <source>
        <strain evidence="2">CGMCC 1.10832</strain>
    </source>
</reference>
<sequence>MKLPNKKSLILCIYCFLILFNGVAQDVEKIELNEEGRLLATLPMGKGIAFVINHKNEIKVINYSDNFSKEWSAKIEQEYKDFTQPVIETITSPSGNYLYTVQIASNGYHNKTHYISKIDSEGKLTQYEIEGRDEFGKELQTIFCNDNNFYYLATDNGNQNHDKKKRDEKLILNTFNKDNFSHSRKLLDLPAVEGEKEIFWEFIGLNDSEFFLASKKVDEEKNISEVNVISFDAKGNKKENFTLNVKLDNAFIRPTRLDKIHARIFSDQANLDYTVNNQSRAIYPTYGGFTGIYFEGNHIYLYGLMGPGKFKKIAAKYEGAYVIKYDLKGNQIWKKELTDNAEMVENKHFNVHATPGLRGLSFIVLPDGTVNVAVNVAGRMSASYYRFIISPDGSNSKVQNVDNIRKNSEFALVSHYDDHKNYGKQFVKTTDVGDERGTVFGNMFYNDLEVLYELNIRDKEIQSIYLLKK</sequence>
<accession>A0ABQ1LCS8</accession>
<proteinExistence type="predicted"/>